<dbReference type="Proteomes" id="UP000323594">
    <property type="component" value="Chromosome"/>
</dbReference>
<evidence type="ECO:0000256" key="2">
    <source>
        <dbReference type="SAM" id="SignalP"/>
    </source>
</evidence>
<evidence type="ECO:0008006" key="7">
    <source>
        <dbReference type="Google" id="ProtNLM"/>
    </source>
</evidence>
<evidence type="ECO:0000313" key="6">
    <source>
        <dbReference type="Proteomes" id="UP000323594"/>
    </source>
</evidence>
<proteinExistence type="predicted"/>
<evidence type="ECO:0000313" key="4">
    <source>
        <dbReference type="EMBL" id="QEJ98125.1"/>
    </source>
</evidence>
<evidence type="ECO:0000313" key="5">
    <source>
        <dbReference type="Proteomes" id="UP000042527"/>
    </source>
</evidence>
<sequence>MKHYRFSMIAIVSIFLFVSCATDKEIAVQPEPEIIQPAPTPEPEPEPKPEPAVKAQDSSEDVVASFGAVTITRKKYDETKCEIEKVVANLNRITSEQNYKEWLEVLSDEYKKVYSQPSVLQSSSESLPIKGIRLNNLQDYFTYVFVPSRQKIRVDSIEFLSPSKVNVIMNDGKSDRQLLVYKIEKIKNLWKLVP</sequence>
<gene>
    <name evidence="4" type="ORF">FUT82_09020</name>
    <name evidence="3" type="ORF">TPHV1_20072</name>
</gene>
<reference evidence="5" key="1">
    <citation type="submission" date="2015-01" db="EMBL/GenBank/DDBJ databases">
        <authorList>
            <person name="Manzoor Shahid"/>
            <person name="Zubair Saima"/>
        </authorList>
    </citation>
    <scope>NUCLEOTIDE SEQUENCE [LARGE SCALE GENOMIC DNA]</scope>
    <source>
        <strain evidence="5">V1</strain>
    </source>
</reference>
<dbReference type="EMBL" id="CP042817">
    <property type="protein sequence ID" value="QEJ98125.1"/>
    <property type="molecule type" value="Genomic_DNA"/>
</dbReference>
<evidence type="ECO:0000256" key="1">
    <source>
        <dbReference type="SAM" id="MobiDB-lite"/>
    </source>
</evidence>
<feature type="signal peptide" evidence="2">
    <location>
        <begin position="1"/>
        <end position="21"/>
    </location>
</feature>
<protein>
    <recommendedName>
        <fullName evidence="7">Lipoprotein</fullName>
    </recommendedName>
</protein>
<feature type="chain" id="PRO_5041521806" description="Lipoprotein" evidence="2">
    <location>
        <begin position="22"/>
        <end position="194"/>
    </location>
</feature>
<name>A0A0B7GX95_TREPH</name>
<keyword evidence="5" id="KW-1185">Reference proteome</keyword>
<feature type="region of interest" description="Disordered" evidence="1">
    <location>
        <begin position="29"/>
        <end position="59"/>
    </location>
</feature>
<dbReference type="OrthoDB" id="359246at2"/>
<dbReference type="GeneID" id="57753136"/>
<dbReference type="AlphaFoldDB" id="A0A0B7GX95"/>
<reference evidence="3" key="2">
    <citation type="submission" date="2015-01" db="EMBL/GenBank/DDBJ databases">
        <authorList>
            <person name="Xiang T."/>
            <person name="Song Y."/>
            <person name="Huang L."/>
            <person name="Wang B."/>
            <person name="Wu P."/>
        </authorList>
    </citation>
    <scope>NUCLEOTIDE SEQUENCE [LARGE SCALE GENOMIC DNA]</scope>
    <source>
        <strain evidence="3">V1</strain>
    </source>
</reference>
<keyword evidence="2" id="KW-0732">Signal</keyword>
<dbReference type="PROSITE" id="PS51257">
    <property type="entry name" value="PROKAR_LIPOPROTEIN"/>
    <property type="match status" value="1"/>
</dbReference>
<evidence type="ECO:0000313" key="3">
    <source>
        <dbReference type="EMBL" id="CEM61535.1"/>
    </source>
</evidence>
<dbReference type="EMBL" id="CDNC01000012">
    <property type="protein sequence ID" value="CEM61535.1"/>
    <property type="molecule type" value="Genomic_DNA"/>
</dbReference>
<dbReference type="Proteomes" id="UP000042527">
    <property type="component" value="Unassembled WGS sequence"/>
</dbReference>
<dbReference type="RefSeq" id="WP_148878910.1">
    <property type="nucleotide sequence ID" value="NZ_CDNC01000012.1"/>
</dbReference>
<accession>A0A0B7GX95</accession>
<organism evidence="3 5">
    <name type="scientific">Treponema phagedenis</name>
    <dbReference type="NCBI Taxonomy" id="162"/>
    <lineage>
        <taxon>Bacteria</taxon>
        <taxon>Pseudomonadati</taxon>
        <taxon>Spirochaetota</taxon>
        <taxon>Spirochaetia</taxon>
        <taxon>Spirochaetales</taxon>
        <taxon>Treponemataceae</taxon>
        <taxon>Treponema</taxon>
    </lineage>
</organism>
<reference evidence="4 6" key="3">
    <citation type="submission" date="2019-08" db="EMBL/GenBank/DDBJ databases">
        <authorList>
            <person name="Kuhnert P."/>
        </authorList>
    </citation>
    <scope>NUCLEOTIDE SEQUENCE [LARGE SCALE GENOMIC DNA]</scope>
    <source>
        <strain evidence="4 6">B36.5</strain>
    </source>
</reference>